<feature type="transmembrane region" description="Helical" evidence="5">
    <location>
        <begin position="196"/>
        <end position="216"/>
    </location>
</feature>
<dbReference type="EnsemblMetazoa" id="CapteT83226">
    <property type="protein sequence ID" value="CapteP83226"/>
    <property type="gene ID" value="CapteG83226"/>
</dbReference>
<reference evidence="7 9" key="2">
    <citation type="journal article" date="2013" name="Nature">
        <title>Insights into bilaterian evolution from three spiralian genomes.</title>
        <authorList>
            <person name="Simakov O."/>
            <person name="Marletaz F."/>
            <person name="Cho S.J."/>
            <person name="Edsinger-Gonzales E."/>
            <person name="Havlak P."/>
            <person name="Hellsten U."/>
            <person name="Kuo D.H."/>
            <person name="Larsson T."/>
            <person name="Lv J."/>
            <person name="Arendt D."/>
            <person name="Savage R."/>
            <person name="Osoegawa K."/>
            <person name="de Jong P."/>
            <person name="Grimwood J."/>
            <person name="Chapman J.A."/>
            <person name="Shapiro H."/>
            <person name="Aerts A."/>
            <person name="Otillar R.P."/>
            <person name="Terry A.Y."/>
            <person name="Boore J.L."/>
            <person name="Grigoriev I.V."/>
            <person name="Lindberg D.R."/>
            <person name="Seaver E.C."/>
            <person name="Weisblat D.A."/>
            <person name="Putnam N.H."/>
            <person name="Rokhsar D.S."/>
        </authorList>
    </citation>
    <scope>NUCLEOTIDE SEQUENCE</scope>
    <source>
        <strain evidence="7 9">I ESC-2004</strain>
    </source>
</reference>
<feature type="transmembrane region" description="Helical" evidence="5">
    <location>
        <begin position="445"/>
        <end position="468"/>
    </location>
</feature>
<comment type="subcellular location">
    <subcellularLocation>
        <location evidence="1">Membrane</location>
        <topology evidence="1">Multi-pass membrane protein</topology>
    </subcellularLocation>
</comment>
<dbReference type="InterPro" id="IPR005828">
    <property type="entry name" value="MFS_sugar_transport-like"/>
</dbReference>
<dbReference type="GO" id="GO:0016020">
    <property type="term" value="C:membrane"/>
    <property type="evidence" value="ECO:0007669"/>
    <property type="project" value="UniProtKB-SubCell"/>
</dbReference>
<feature type="transmembrane region" description="Helical" evidence="5">
    <location>
        <begin position="170"/>
        <end position="190"/>
    </location>
</feature>
<feature type="transmembrane region" description="Helical" evidence="5">
    <location>
        <begin position="372"/>
        <end position="396"/>
    </location>
</feature>
<organism evidence="7">
    <name type="scientific">Capitella teleta</name>
    <name type="common">Polychaete worm</name>
    <dbReference type="NCBI Taxonomy" id="283909"/>
    <lineage>
        <taxon>Eukaryota</taxon>
        <taxon>Metazoa</taxon>
        <taxon>Spiralia</taxon>
        <taxon>Lophotrochozoa</taxon>
        <taxon>Annelida</taxon>
        <taxon>Polychaeta</taxon>
        <taxon>Sedentaria</taxon>
        <taxon>Scolecida</taxon>
        <taxon>Capitellidae</taxon>
        <taxon>Capitella</taxon>
    </lineage>
</organism>
<protein>
    <recommendedName>
        <fullName evidence="6">Major facilitator superfamily (MFS) profile domain-containing protein</fullName>
    </recommendedName>
</protein>
<evidence type="ECO:0000313" key="7">
    <source>
        <dbReference type="EMBL" id="ELU12833.1"/>
    </source>
</evidence>
<dbReference type="HOGENOM" id="CLU_001265_33_4_1"/>
<evidence type="ECO:0000256" key="1">
    <source>
        <dbReference type="ARBA" id="ARBA00004141"/>
    </source>
</evidence>
<keyword evidence="4 5" id="KW-0472">Membrane</keyword>
<evidence type="ECO:0000313" key="8">
    <source>
        <dbReference type="EnsemblMetazoa" id="CapteP83226"/>
    </source>
</evidence>
<dbReference type="STRING" id="283909.R7V1W1"/>
<dbReference type="OrthoDB" id="2261376at2759"/>
<feature type="transmembrane region" description="Helical" evidence="5">
    <location>
        <begin position="480"/>
        <end position="500"/>
    </location>
</feature>
<keyword evidence="2 5" id="KW-0812">Transmembrane</keyword>
<dbReference type="SUPFAM" id="SSF103473">
    <property type="entry name" value="MFS general substrate transporter"/>
    <property type="match status" value="1"/>
</dbReference>
<feature type="transmembrane region" description="Helical" evidence="5">
    <location>
        <begin position="506"/>
        <end position="529"/>
    </location>
</feature>
<dbReference type="Gene3D" id="1.20.1250.20">
    <property type="entry name" value="MFS general substrate transporter like domains"/>
    <property type="match status" value="1"/>
</dbReference>
<feature type="transmembrane region" description="Helical" evidence="5">
    <location>
        <begin position="256"/>
        <end position="275"/>
    </location>
</feature>
<feature type="transmembrane region" description="Helical" evidence="5">
    <location>
        <begin position="140"/>
        <end position="158"/>
    </location>
</feature>
<dbReference type="PROSITE" id="PS50850">
    <property type="entry name" value="MFS"/>
    <property type="match status" value="1"/>
</dbReference>
<evidence type="ECO:0000256" key="3">
    <source>
        <dbReference type="ARBA" id="ARBA00022989"/>
    </source>
</evidence>
<dbReference type="InterPro" id="IPR020846">
    <property type="entry name" value="MFS_dom"/>
</dbReference>
<name>R7V1W1_CAPTE</name>
<dbReference type="EMBL" id="AMQN01005294">
    <property type="status" value="NOT_ANNOTATED_CDS"/>
    <property type="molecule type" value="Genomic_DNA"/>
</dbReference>
<dbReference type="Pfam" id="PF00083">
    <property type="entry name" value="Sugar_tr"/>
    <property type="match status" value="1"/>
</dbReference>
<dbReference type="OMA" id="ACANHIC"/>
<dbReference type="InterPro" id="IPR036259">
    <property type="entry name" value="MFS_trans_sf"/>
</dbReference>
<dbReference type="EMBL" id="KB295624">
    <property type="protein sequence ID" value="ELU12833.1"/>
    <property type="molecule type" value="Genomic_DNA"/>
</dbReference>
<evidence type="ECO:0000259" key="6">
    <source>
        <dbReference type="PROSITE" id="PS50850"/>
    </source>
</evidence>
<dbReference type="Proteomes" id="UP000014760">
    <property type="component" value="Unassembled WGS sequence"/>
</dbReference>
<feature type="transmembrane region" description="Helical" evidence="5">
    <location>
        <begin position="403"/>
        <end position="425"/>
    </location>
</feature>
<accession>R7V1W1</accession>
<feature type="transmembrane region" description="Helical" evidence="5">
    <location>
        <begin position="228"/>
        <end position="250"/>
    </location>
</feature>
<dbReference type="PROSITE" id="PS00216">
    <property type="entry name" value="SUGAR_TRANSPORT_1"/>
    <property type="match status" value="1"/>
</dbReference>
<keyword evidence="3 5" id="KW-1133">Transmembrane helix</keyword>
<evidence type="ECO:0000256" key="2">
    <source>
        <dbReference type="ARBA" id="ARBA00022692"/>
    </source>
</evidence>
<feature type="transmembrane region" description="Helical" evidence="5">
    <location>
        <begin position="343"/>
        <end position="360"/>
    </location>
</feature>
<feature type="transmembrane region" description="Helical" evidence="5">
    <location>
        <begin position="7"/>
        <end position="26"/>
    </location>
</feature>
<gene>
    <name evidence="7" type="ORF">CAPTEDRAFT_83226</name>
</gene>
<evidence type="ECO:0000256" key="5">
    <source>
        <dbReference type="SAM" id="Phobius"/>
    </source>
</evidence>
<evidence type="ECO:0000313" key="9">
    <source>
        <dbReference type="Proteomes" id="UP000014760"/>
    </source>
</evidence>
<dbReference type="PANTHER" id="PTHR24064">
    <property type="entry name" value="SOLUTE CARRIER FAMILY 22 MEMBER"/>
    <property type="match status" value="1"/>
</dbReference>
<keyword evidence="9" id="KW-1185">Reference proteome</keyword>
<sequence length="550" mass="60893">MHFNEIIPVVGGCGVYQISVLLYYIAFSMISLEGGLTNFVGGKMDHWCRIPALRNLTHEQQKYIGIPGSSGSFEKCQRFPLDYSNYTTQEFLNWNRSLMTDHISQSELINCDAGWVYDQSMWVSSIVSEWDLVCSDSWKVAMANTVYMAGWLVGALFVGPISDKFGRRRTIIACHVLRCVGGFICCYAPMYELFAFGRFFVGMFVAHGSLVVFVLIQEISAVKYRALFSSLGFASVSLFQVIVAAVAYAIRNHKLLLYTYTWPLLVAIPFLILGIDESPRWLVSKGRDEEAIEILGRILRINKGQDHVLPKNLNFKEVHELQKSETQASYLELFKTSSMRTKTLILGLCWFTVSLITYGLNMNAGRLPGSVFFNYMMFAAVDFPCRLLTIVVFAYMGRKYGNAMYIGCAGMLMLMCIPFLLNTGSSIKMDGLLLNTSFHVIDIELGATGLSVIGKGLVASAFVGLYSFTAELAPTSVRNVALSFGSACARIGGMAAPYVGGPLGDVWIGLPQVFFGFFGLLAGFLVFCLPETRGVTLPDSMVEADKLGEK</sequence>
<reference evidence="8" key="3">
    <citation type="submission" date="2015-06" db="UniProtKB">
        <authorList>
            <consortium name="EnsemblMetazoa"/>
        </authorList>
    </citation>
    <scope>IDENTIFICATION</scope>
</reference>
<dbReference type="InterPro" id="IPR005829">
    <property type="entry name" value="Sugar_transporter_CS"/>
</dbReference>
<proteinExistence type="predicted"/>
<reference evidence="9" key="1">
    <citation type="submission" date="2012-12" db="EMBL/GenBank/DDBJ databases">
        <authorList>
            <person name="Hellsten U."/>
            <person name="Grimwood J."/>
            <person name="Chapman J.A."/>
            <person name="Shapiro H."/>
            <person name="Aerts A."/>
            <person name="Otillar R.P."/>
            <person name="Terry A.Y."/>
            <person name="Boore J.L."/>
            <person name="Simakov O."/>
            <person name="Marletaz F."/>
            <person name="Cho S.-J."/>
            <person name="Edsinger-Gonzales E."/>
            <person name="Havlak P."/>
            <person name="Kuo D.-H."/>
            <person name="Larsson T."/>
            <person name="Lv J."/>
            <person name="Arendt D."/>
            <person name="Savage R."/>
            <person name="Osoegawa K."/>
            <person name="de Jong P."/>
            <person name="Lindberg D.R."/>
            <person name="Seaver E.C."/>
            <person name="Weisblat D.A."/>
            <person name="Putnam N.H."/>
            <person name="Grigoriev I.V."/>
            <person name="Rokhsar D.S."/>
        </authorList>
    </citation>
    <scope>NUCLEOTIDE SEQUENCE</scope>
    <source>
        <strain evidence="9">I ESC-2004</strain>
    </source>
</reference>
<evidence type="ECO:0000256" key="4">
    <source>
        <dbReference type="ARBA" id="ARBA00023136"/>
    </source>
</evidence>
<feature type="domain" description="Major facilitator superfamily (MFS) profile" evidence="6">
    <location>
        <begin position="98"/>
        <end position="533"/>
    </location>
</feature>
<dbReference type="GO" id="GO:0022857">
    <property type="term" value="F:transmembrane transporter activity"/>
    <property type="evidence" value="ECO:0007669"/>
    <property type="project" value="InterPro"/>
</dbReference>
<dbReference type="AlphaFoldDB" id="R7V1W1"/>
<feature type="non-terminal residue" evidence="7">
    <location>
        <position position="550"/>
    </location>
</feature>